<evidence type="ECO:0000313" key="2">
    <source>
        <dbReference type="EMBL" id="SCQ18928.1"/>
    </source>
</evidence>
<name>A0A1D3UFV8_TANFO</name>
<dbReference type="AlphaFoldDB" id="A0A1D3UFV8"/>
<dbReference type="EMBL" id="FMMM01000021">
    <property type="protein sequence ID" value="SCQ18928.1"/>
    <property type="molecule type" value="Genomic_DNA"/>
</dbReference>
<proteinExistence type="predicted"/>
<protein>
    <submittedName>
        <fullName evidence="2">Uncharacterized protein</fullName>
    </submittedName>
</protein>
<dbReference type="Proteomes" id="UP000182057">
    <property type="component" value="Unassembled WGS sequence"/>
</dbReference>
<gene>
    <name evidence="2" type="ORF">TFUB20_00525</name>
</gene>
<feature type="chain" id="PRO_5008922348" evidence="1">
    <location>
        <begin position="28"/>
        <end position="75"/>
    </location>
</feature>
<reference evidence="2 3" key="1">
    <citation type="submission" date="2016-09" db="EMBL/GenBank/DDBJ databases">
        <authorList>
            <person name="Capua I."/>
            <person name="De Benedictis P."/>
            <person name="Joannis T."/>
            <person name="Lombin L.H."/>
            <person name="Cattoli G."/>
        </authorList>
    </citation>
    <scope>NUCLEOTIDE SEQUENCE [LARGE SCALE GENOMIC DNA]</scope>
    <source>
        <strain evidence="2 3">UB20</strain>
    </source>
</reference>
<evidence type="ECO:0000313" key="3">
    <source>
        <dbReference type="Proteomes" id="UP000182057"/>
    </source>
</evidence>
<organism evidence="2 3">
    <name type="scientific">Tannerella forsythia</name>
    <name type="common">Bacteroides forsythus</name>
    <dbReference type="NCBI Taxonomy" id="28112"/>
    <lineage>
        <taxon>Bacteria</taxon>
        <taxon>Pseudomonadati</taxon>
        <taxon>Bacteroidota</taxon>
        <taxon>Bacteroidia</taxon>
        <taxon>Bacteroidales</taxon>
        <taxon>Tannerellaceae</taxon>
        <taxon>Tannerella</taxon>
    </lineage>
</organism>
<accession>A0A1D3UFV8</accession>
<keyword evidence="1" id="KW-0732">Signal</keyword>
<evidence type="ECO:0000256" key="1">
    <source>
        <dbReference type="SAM" id="SignalP"/>
    </source>
</evidence>
<feature type="signal peptide" evidence="1">
    <location>
        <begin position="1"/>
        <end position="27"/>
    </location>
</feature>
<sequence length="75" mass="7938" precursor="true">MIMTRIKQISIWLIALMGLITALGAAAQNSGNTGPLRWEYNAGTNTLSITGTGAMPNLHLQTISLGKLSKAESKP</sequence>